<evidence type="ECO:0000313" key="3">
    <source>
        <dbReference type="EMBL" id="KIL38498.1"/>
    </source>
</evidence>
<accession>A0ABR5ACD3</accession>
<feature type="domain" description="Copper amine oxidase-like N-terminal" evidence="2">
    <location>
        <begin position="45"/>
        <end position="95"/>
    </location>
</feature>
<reference evidence="3 4" key="1">
    <citation type="submission" date="2014-12" db="EMBL/GenBank/DDBJ databases">
        <title>Draft genome sequence of Paenibacillus kamchatkensis strain B-2647.</title>
        <authorList>
            <person name="Karlyshev A.V."/>
            <person name="Kudryashova E.B."/>
        </authorList>
    </citation>
    <scope>NUCLEOTIDE SEQUENCE [LARGE SCALE GENOMIC DNA]</scope>
    <source>
        <strain evidence="3 4">VKM B-2647</strain>
    </source>
</reference>
<evidence type="ECO:0000256" key="1">
    <source>
        <dbReference type="SAM" id="MobiDB-lite"/>
    </source>
</evidence>
<keyword evidence="4" id="KW-1185">Reference proteome</keyword>
<evidence type="ECO:0000259" key="2">
    <source>
        <dbReference type="Pfam" id="PF07833"/>
    </source>
</evidence>
<organism evidence="3 4">
    <name type="scientific">Gordoniibacillus kamchatkensis</name>
    <dbReference type="NCBI Taxonomy" id="1590651"/>
    <lineage>
        <taxon>Bacteria</taxon>
        <taxon>Bacillati</taxon>
        <taxon>Bacillota</taxon>
        <taxon>Bacilli</taxon>
        <taxon>Bacillales</taxon>
        <taxon>Paenibacillaceae</taxon>
        <taxon>Gordoniibacillus</taxon>
    </lineage>
</organism>
<proteinExistence type="predicted"/>
<dbReference type="InterPro" id="IPR012854">
    <property type="entry name" value="Cu_amine_oxidase-like_N"/>
</dbReference>
<evidence type="ECO:0000313" key="4">
    <source>
        <dbReference type="Proteomes" id="UP000031967"/>
    </source>
</evidence>
<name>A0ABR5ACD3_9BACL</name>
<dbReference type="EMBL" id="JXAK01000059">
    <property type="protein sequence ID" value="KIL38498.1"/>
    <property type="molecule type" value="Genomic_DNA"/>
</dbReference>
<protein>
    <recommendedName>
        <fullName evidence="2">Copper amine oxidase-like N-terminal domain-containing protein</fullName>
    </recommendedName>
</protein>
<sequence>MLKKYRQLIVGILIGCFLMLGTSVFAEDGLQKIEAYLRPNLPITLNGSSIKLDNSPVMYNGNTYLRLRDLASLLPGLSINWNEQTQTVELVTYGDNAPAQSTTPLTTTTQQPTTDNNGSQSTQDMIFYNASDVYNKYPPMGKRFDDNGHIL</sequence>
<gene>
    <name evidence="3" type="ORF">SD70_26035</name>
</gene>
<dbReference type="Pfam" id="PF07833">
    <property type="entry name" value="Cu_amine_oxidN1"/>
    <property type="match status" value="1"/>
</dbReference>
<feature type="region of interest" description="Disordered" evidence="1">
    <location>
        <begin position="99"/>
        <end position="122"/>
    </location>
</feature>
<dbReference type="RefSeq" id="WP_041051069.1">
    <property type="nucleotide sequence ID" value="NZ_JXAK01000059.1"/>
</dbReference>
<dbReference type="Proteomes" id="UP000031967">
    <property type="component" value="Unassembled WGS sequence"/>
</dbReference>
<comment type="caution">
    <text evidence="3">The sequence shown here is derived from an EMBL/GenBank/DDBJ whole genome shotgun (WGS) entry which is preliminary data.</text>
</comment>
<feature type="compositionally biased region" description="Low complexity" evidence="1">
    <location>
        <begin position="102"/>
        <end position="114"/>
    </location>
</feature>